<gene>
    <name evidence="4" type="ORF">V5799_018555</name>
</gene>
<accession>A0AAQ4F017</accession>
<protein>
    <recommendedName>
        <fullName evidence="3">RecF/RecN/SMC N-terminal domain-containing protein</fullName>
    </recommendedName>
</protein>
<reference evidence="4 5" key="1">
    <citation type="journal article" date="2023" name="Arcadia Sci">
        <title>De novo assembly of a long-read Amblyomma americanum tick genome.</title>
        <authorList>
            <person name="Chou S."/>
            <person name="Poskanzer K.E."/>
            <person name="Rollins M."/>
            <person name="Thuy-Boun P.S."/>
        </authorList>
    </citation>
    <scope>NUCLEOTIDE SEQUENCE [LARGE SCALE GENOMIC DNA]</scope>
    <source>
        <strain evidence="4">F_SG_1</strain>
        <tissue evidence="4">Salivary glands</tissue>
    </source>
</reference>
<dbReference type="InterPro" id="IPR027417">
    <property type="entry name" value="P-loop_NTPase"/>
</dbReference>
<dbReference type="PANTHER" id="PTHR43977">
    <property type="entry name" value="STRUCTURAL MAINTENANCE OF CHROMOSOMES PROTEIN 3"/>
    <property type="match status" value="1"/>
</dbReference>
<evidence type="ECO:0000259" key="3">
    <source>
        <dbReference type="Pfam" id="PF02463"/>
    </source>
</evidence>
<keyword evidence="5" id="KW-1185">Reference proteome</keyword>
<dbReference type="CDD" id="cd03273">
    <property type="entry name" value="ABC_SMC2_euk"/>
    <property type="match status" value="1"/>
</dbReference>
<dbReference type="InterPro" id="IPR003395">
    <property type="entry name" value="RecF/RecN/SMC_N"/>
</dbReference>
<name>A0AAQ4F017_AMBAM</name>
<dbReference type="Proteomes" id="UP001321473">
    <property type="component" value="Unassembled WGS sequence"/>
</dbReference>
<evidence type="ECO:0000256" key="1">
    <source>
        <dbReference type="ARBA" id="ARBA00023306"/>
    </source>
</evidence>
<dbReference type="GO" id="GO:0016887">
    <property type="term" value="F:ATP hydrolysis activity"/>
    <property type="evidence" value="ECO:0007669"/>
    <property type="project" value="InterPro"/>
</dbReference>
<sequence>MHIKSITIDGFKSYGQRVDIKGFDPLFNAITGLNGSGKSNILDSICFVLGISNLSHVRAVNLQDLVYKNGQAGITKATVSITFDNRDPRQKPVGYEQYDEFTITRQVVVGGRNKYLINGVTATSNRVQDLFGSVQLNVNNPHFLIMQGRITKVLNMKPPEILSMIEEAAGTRMYESKKQVAQRTIEKKEAKLAELDSVLNEEITPTMNKLKEERQAYLDYTKVSRELDHLTKLYIAWQYVHTEELSRTSKEKLEKMKATVEESKASVEQLQNKMTDISDLIASMEHKKDAEMGDKLESLEQRLNKLQMSETKAASDVQFAKANIKDENKTRAGLNKSIEEDQAAIVSKQKLVEKMEVTVAELAEQSEKDAEAVAAAHKHFQAVSAGLASNAEGQEATLAEQLRAAKDDIAQAETVSRQAEMRLKHSQEEAKKKQAECKQTEASYKKDESANRAIEKELSAIRAQLSKLDYEEGREESLLSRKQQLQREIHGLRQNVDIFEARWVSTF</sequence>
<evidence type="ECO:0000256" key="2">
    <source>
        <dbReference type="SAM" id="Coils"/>
    </source>
</evidence>
<dbReference type="Pfam" id="PF02463">
    <property type="entry name" value="SMC_N"/>
    <property type="match status" value="1"/>
</dbReference>
<dbReference type="EMBL" id="JARKHS020009184">
    <property type="protein sequence ID" value="KAK8780098.1"/>
    <property type="molecule type" value="Genomic_DNA"/>
</dbReference>
<dbReference type="AlphaFoldDB" id="A0AAQ4F017"/>
<keyword evidence="2" id="KW-0175">Coiled coil</keyword>
<feature type="domain" description="RecF/RecN/SMC N-terminal" evidence="3">
    <location>
        <begin position="2"/>
        <end position="255"/>
    </location>
</feature>
<dbReference type="InterPro" id="IPR027120">
    <property type="entry name" value="Smc2_ABC"/>
</dbReference>
<dbReference type="Gene3D" id="3.40.50.300">
    <property type="entry name" value="P-loop containing nucleotide triphosphate hydrolases"/>
    <property type="match status" value="1"/>
</dbReference>
<feature type="coiled-coil region" evidence="2">
    <location>
        <begin position="348"/>
        <end position="502"/>
    </location>
</feature>
<proteinExistence type="predicted"/>
<feature type="coiled-coil region" evidence="2">
    <location>
        <begin position="250"/>
        <end position="316"/>
    </location>
</feature>
<dbReference type="SUPFAM" id="SSF52540">
    <property type="entry name" value="P-loop containing nucleoside triphosphate hydrolases"/>
    <property type="match status" value="1"/>
</dbReference>
<dbReference type="FunFam" id="3.40.50.300:FF:000278">
    <property type="entry name" value="Structural maintenance of chromosomes 2"/>
    <property type="match status" value="1"/>
</dbReference>
<organism evidence="4 5">
    <name type="scientific">Amblyomma americanum</name>
    <name type="common">Lone star tick</name>
    <dbReference type="NCBI Taxonomy" id="6943"/>
    <lineage>
        <taxon>Eukaryota</taxon>
        <taxon>Metazoa</taxon>
        <taxon>Ecdysozoa</taxon>
        <taxon>Arthropoda</taxon>
        <taxon>Chelicerata</taxon>
        <taxon>Arachnida</taxon>
        <taxon>Acari</taxon>
        <taxon>Parasitiformes</taxon>
        <taxon>Ixodida</taxon>
        <taxon>Ixodoidea</taxon>
        <taxon>Ixodidae</taxon>
        <taxon>Amblyomminae</taxon>
        <taxon>Amblyomma</taxon>
    </lineage>
</organism>
<evidence type="ECO:0000313" key="4">
    <source>
        <dbReference type="EMBL" id="KAK8780098.1"/>
    </source>
</evidence>
<keyword evidence="1" id="KW-0131">Cell cycle</keyword>
<evidence type="ECO:0000313" key="5">
    <source>
        <dbReference type="Proteomes" id="UP001321473"/>
    </source>
</evidence>
<comment type="caution">
    <text evidence="4">The sequence shown here is derived from an EMBL/GenBank/DDBJ whole genome shotgun (WGS) entry which is preliminary data.</text>
</comment>
<dbReference type="GO" id="GO:0005524">
    <property type="term" value="F:ATP binding"/>
    <property type="evidence" value="ECO:0007669"/>
    <property type="project" value="InterPro"/>
</dbReference>